<dbReference type="Proteomes" id="UP000199759">
    <property type="component" value="Unassembled WGS sequence"/>
</dbReference>
<proteinExistence type="predicted"/>
<organism evidence="1 2">
    <name type="scientific">Maricaulis salignorans</name>
    <dbReference type="NCBI Taxonomy" id="144026"/>
    <lineage>
        <taxon>Bacteria</taxon>
        <taxon>Pseudomonadati</taxon>
        <taxon>Pseudomonadota</taxon>
        <taxon>Alphaproteobacteria</taxon>
        <taxon>Maricaulales</taxon>
        <taxon>Maricaulaceae</taxon>
        <taxon>Maricaulis</taxon>
    </lineage>
</organism>
<dbReference type="RefSeq" id="WP_091768787.1">
    <property type="nucleotide sequence ID" value="NZ_FNHG01000006.1"/>
</dbReference>
<dbReference type="OrthoDB" id="7628858at2"/>
<accession>A0A1G9R2B6</accession>
<name>A0A1G9R2B6_9PROT</name>
<dbReference type="EMBL" id="FNHG01000006">
    <property type="protein sequence ID" value="SDM17363.1"/>
    <property type="molecule type" value="Genomic_DNA"/>
</dbReference>
<gene>
    <name evidence="1" type="ORF">SAMN04488568_10635</name>
</gene>
<dbReference type="AlphaFoldDB" id="A0A1G9R2B6"/>
<protein>
    <recommendedName>
        <fullName evidence="3">N-acetyltransferase domain-containing protein</fullName>
    </recommendedName>
</protein>
<evidence type="ECO:0000313" key="2">
    <source>
        <dbReference type="Proteomes" id="UP000199759"/>
    </source>
</evidence>
<dbReference type="STRING" id="144026.SAMN04488568_10635"/>
<reference evidence="1 2" key="1">
    <citation type="submission" date="2016-10" db="EMBL/GenBank/DDBJ databases">
        <authorList>
            <person name="de Groot N.N."/>
        </authorList>
    </citation>
    <scope>NUCLEOTIDE SEQUENCE [LARGE SCALE GENOMIC DNA]</scope>
    <source>
        <strain evidence="1 2">DSM 16077</strain>
    </source>
</reference>
<evidence type="ECO:0000313" key="1">
    <source>
        <dbReference type="EMBL" id="SDM17363.1"/>
    </source>
</evidence>
<keyword evidence="2" id="KW-1185">Reference proteome</keyword>
<sequence length="212" mass="23306">MRSSVDQPSLSRSGVQFQDQQLHAAVGPYGFTQVHKHQIDEFHQLADELIEGEVAGPEALWQVQAWTGRALQLRRRNGKANALLASIPLTEQGVEALLAGQFGFANAKREWVCGPSEDAHALLSWGMAGRSPMDQAASLRGLLAVWFGVYCDIRVYARARSVPGEKLMSRLGFVPLGRPDGTTLLFGSTGFPHRIAEKLALRNQKTSEEHYA</sequence>
<evidence type="ECO:0008006" key="3">
    <source>
        <dbReference type="Google" id="ProtNLM"/>
    </source>
</evidence>